<name>A0A401ZUG0_9CHLR</name>
<gene>
    <name evidence="3" type="ORF">KTT_04080</name>
</gene>
<feature type="transmembrane region" description="Helical" evidence="2">
    <location>
        <begin position="138"/>
        <end position="164"/>
    </location>
</feature>
<dbReference type="RefSeq" id="WP_126578144.1">
    <property type="nucleotide sequence ID" value="NZ_BIFR01000001.1"/>
</dbReference>
<reference evidence="4" key="1">
    <citation type="submission" date="2018-12" db="EMBL/GenBank/DDBJ databases">
        <title>Tengunoibacter tsumagoiensis gen. nov., sp. nov., Dictyobacter kobayashii sp. nov., D. alpinus sp. nov., and D. joshuensis sp. nov. and description of Dictyobacteraceae fam. nov. within the order Ktedonobacterales isolated from Tengu-no-mugimeshi.</title>
        <authorList>
            <person name="Wang C.M."/>
            <person name="Zheng Y."/>
            <person name="Sakai Y."/>
            <person name="Toyoda A."/>
            <person name="Minakuchi Y."/>
            <person name="Abe K."/>
            <person name="Yokota A."/>
            <person name="Yabe S."/>
        </authorList>
    </citation>
    <scope>NUCLEOTIDE SEQUENCE [LARGE SCALE GENOMIC DNA]</scope>
    <source>
        <strain evidence="4">Uno3</strain>
    </source>
</reference>
<evidence type="ECO:0000256" key="1">
    <source>
        <dbReference type="SAM" id="MobiDB-lite"/>
    </source>
</evidence>
<keyword evidence="2" id="KW-0812">Transmembrane</keyword>
<feature type="compositionally biased region" description="Polar residues" evidence="1">
    <location>
        <begin position="58"/>
        <end position="99"/>
    </location>
</feature>
<feature type="region of interest" description="Disordered" evidence="1">
    <location>
        <begin position="1"/>
        <end position="132"/>
    </location>
</feature>
<feature type="compositionally biased region" description="Polar residues" evidence="1">
    <location>
        <begin position="15"/>
        <end position="46"/>
    </location>
</feature>
<protein>
    <submittedName>
        <fullName evidence="3">Uncharacterized protein</fullName>
    </submittedName>
</protein>
<dbReference type="Proteomes" id="UP000287352">
    <property type="component" value="Unassembled WGS sequence"/>
</dbReference>
<organism evidence="3 4">
    <name type="scientific">Tengunoibacter tsumagoiensis</name>
    <dbReference type="NCBI Taxonomy" id="2014871"/>
    <lineage>
        <taxon>Bacteria</taxon>
        <taxon>Bacillati</taxon>
        <taxon>Chloroflexota</taxon>
        <taxon>Ktedonobacteria</taxon>
        <taxon>Ktedonobacterales</taxon>
        <taxon>Dictyobacteraceae</taxon>
        <taxon>Tengunoibacter</taxon>
    </lineage>
</organism>
<sequence>MTQDGESQPKRRSRGNTVGQDSMTTVPNYGRNISRTTSGASRNSEVNYELEDDRETIRQTSSMTRYNPPSATSSIPRITSGRSTANNTNSIPTRRQPSGMTRDIPRPPRVTTQTPRVTAQTPMRIDRNSPPPRAKRNVHWLVLVGMGMIAALALWVIGSAALSWGLQRYDDYRYGNPRTFQTDAVVGHNNDSAAHPSHFVAMNLHRQPIVVEIAAGDPGKLVSYAVAPPIVGDGGDIAPITLEFRDVTNDQKPDMIIHIHLSPQNDTVIVFVNDGTKFRPSTPNDHLSN</sequence>
<proteinExistence type="predicted"/>
<evidence type="ECO:0000256" key="2">
    <source>
        <dbReference type="SAM" id="Phobius"/>
    </source>
</evidence>
<comment type="caution">
    <text evidence="3">The sequence shown here is derived from an EMBL/GenBank/DDBJ whole genome shotgun (WGS) entry which is preliminary data.</text>
</comment>
<dbReference type="OrthoDB" id="149925at2"/>
<keyword evidence="4" id="KW-1185">Reference proteome</keyword>
<evidence type="ECO:0000313" key="4">
    <source>
        <dbReference type="Proteomes" id="UP000287352"/>
    </source>
</evidence>
<keyword evidence="2" id="KW-1133">Transmembrane helix</keyword>
<accession>A0A401ZUG0</accession>
<keyword evidence="2" id="KW-0472">Membrane</keyword>
<feature type="compositionally biased region" description="Low complexity" evidence="1">
    <location>
        <begin position="109"/>
        <end position="122"/>
    </location>
</feature>
<dbReference type="EMBL" id="BIFR01000001">
    <property type="protein sequence ID" value="GCE10549.1"/>
    <property type="molecule type" value="Genomic_DNA"/>
</dbReference>
<evidence type="ECO:0000313" key="3">
    <source>
        <dbReference type="EMBL" id="GCE10549.1"/>
    </source>
</evidence>
<dbReference type="AlphaFoldDB" id="A0A401ZUG0"/>